<dbReference type="Proteomes" id="UP000735302">
    <property type="component" value="Unassembled WGS sequence"/>
</dbReference>
<reference evidence="1 2" key="1">
    <citation type="journal article" date="2021" name="Elife">
        <title>Chloroplast acquisition without the gene transfer in kleptoplastic sea slugs, Plakobranchus ocellatus.</title>
        <authorList>
            <person name="Maeda T."/>
            <person name="Takahashi S."/>
            <person name="Yoshida T."/>
            <person name="Shimamura S."/>
            <person name="Takaki Y."/>
            <person name="Nagai Y."/>
            <person name="Toyoda A."/>
            <person name="Suzuki Y."/>
            <person name="Arimoto A."/>
            <person name="Ishii H."/>
            <person name="Satoh N."/>
            <person name="Nishiyama T."/>
            <person name="Hasebe M."/>
            <person name="Maruyama T."/>
            <person name="Minagawa J."/>
            <person name="Obokata J."/>
            <person name="Shigenobu S."/>
        </authorList>
    </citation>
    <scope>NUCLEOTIDE SEQUENCE [LARGE SCALE GENOMIC DNA]</scope>
</reference>
<keyword evidence="2" id="KW-1185">Reference proteome</keyword>
<evidence type="ECO:0000313" key="2">
    <source>
        <dbReference type="Proteomes" id="UP000735302"/>
    </source>
</evidence>
<name>A0AAV4E1L7_9GAST</name>
<gene>
    <name evidence="1" type="ORF">PoB_007702300</name>
</gene>
<dbReference type="AlphaFoldDB" id="A0AAV4E1L7"/>
<evidence type="ECO:0000313" key="1">
    <source>
        <dbReference type="EMBL" id="GFO50518.1"/>
    </source>
</evidence>
<sequence>MDTLVIFANLNLMPEDYHSKVNSTAQSMTLERLIERLVFFSKDIGGIERDEKFAVRNVKDLHSWAASELSKSDLLKLHMFYSETADEINSNRPESIIEPVEVAVGS</sequence>
<protein>
    <submittedName>
        <fullName evidence="1">Uncharacterized protein</fullName>
    </submittedName>
</protein>
<accession>A0AAV4E1L7</accession>
<comment type="caution">
    <text evidence="1">The sequence shown here is derived from an EMBL/GenBank/DDBJ whole genome shotgun (WGS) entry which is preliminary data.</text>
</comment>
<dbReference type="EMBL" id="BLXT01008612">
    <property type="protein sequence ID" value="GFO50518.1"/>
    <property type="molecule type" value="Genomic_DNA"/>
</dbReference>
<organism evidence="1 2">
    <name type="scientific">Plakobranchus ocellatus</name>
    <dbReference type="NCBI Taxonomy" id="259542"/>
    <lineage>
        <taxon>Eukaryota</taxon>
        <taxon>Metazoa</taxon>
        <taxon>Spiralia</taxon>
        <taxon>Lophotrochozoa</taxon>
        <taxon>Mollusca</taxon>
        <taxon>Gastropoda</taxon>
        <taxon>Heterobranchia</taxon>
        <taxon>Euthyneura</taxon>
        <taxon>Panpulmonata</taxon>
        <taxon>Sacoglossa</taxon>
        <taxon>Placobranchoidea</taxon>
        <taxon>Plakobranchidae</taxon>
        <taxon>Plakobranchus</taxon>
    </lineage>
</organism>
<proteinExistence type="predicted"/>